<dbReference type="EMBL" id="KY069970">
    <property type="protein sequence ID" value="AVZ00896.1"/>
    <property type="molecule type" value="Genomic_DNA"/>
</dbReference>
<feature type="transmembrane region" description="Helical" evidence="18">
    <location>
        <begin position="300"/>
        <end position="319"/>
    </location>
</feature>
<dbReference type="RefSeq" id="YP_009485760.1">
    <property type="nucleotide sequence ID" value="NC_037747.1"/>
</dbReference>
<comment type="similarity">
    <text evidence="3 18">Belongs to the complex I subunit 2 family.</text>
</comment>
<keyword evidence="11 18" id="KW-0249">Electron transport</keyword>
<feature type="domain" description="NADH:quinone oxidoreductase/Mrp antiporter transmembrane" evidence="19">
    <location>
        <begin position="22"/>
        <end position="274"/>
    </location>
</feature>
<feature type="transmembrane region" description="Helical" evidence="18">
    <location>
        <begin position="188"/>
        <end position="207"/>
    </location>
</feature>
<evidence type="ECO:0000256" key="9">
    <source>
        <dbReference type="ARBA" id="ARBA00022792"/>
    </source>
</evidence>
<dbReference type="GO" id="GO:0008137">
    <property type="term" value="F:NADH dehydrogenase (ubiquinone) activity"/>
    <property type="evidence" value="ECO:0007669"/>
    <property type="project" value="UniProtKB-EC"/>
</dbReference>
<evidence type="ECO:0000256" key="1">
    <source>
        <dbReference type="ARBA" id="ARBA00003257"/>
    </source>
</evidence>
<evidence type="ECO:0000256" key="2">
    <source>
        <dbReference type="ARBA" id="ARBA00004448"/>
    </source>
</evidence>
<dbReference type="GO" id="GO:0006120">
    <property type="term" value="P:mitochondrial electron transport, NADH to ubiquinone"/>
    <property type="evidence" value="ECO:0007669"/>
    <property type="project" value="InterPro"/>
</dbReference>
<keyword evidence="13 18" id="KW-0520">NAD</keyword>
<dbReference type="InterPro" id="IPR050175">
    <property type="entry name" value="Complex_I_Subunit_2"/>
</dbReference>
<evidence type="ECO:0000256" key="4">
    <source>
        <dbReference type="ARBA" id="ARBA00012944"/>
    </source>
</evidence>
<feature type="transmembrane region" description="Helical" evidence="18">
    <location>
        <begin position="7"/>
        <end position="26"/>
    </location>
</feature>
<keyword evidence="9 18" id="KW-0999">Mitochondrion inner membrane</keyword>
<comment type="subcellular location">
    <subcellularLocation>
        <location evidence="2 18">Mitochondrion inner membrane</location>
        <topology evidence="2 18">Multi-pass membrane protein</topology>
    </subcellularLocation>
</comment>
<keyword evidence="6" id="KW-0813">Transport</keyword>
<evidence type="ECO:0000256" key="12">
    <source>
        <dbReference type="ARBA" id="ARBA00022989"/>
    </source>
</evidence>
<gene>
    <name evidence="20" type="primary">ND2</name>
</gene>
<dbReference type="GO" id="GO:0005743">
    <property type="term" value="C:mitochondrial inner membrane"/>
    <property type="evidence" value="ECO:0007669"/>
    <property type="project" value="UniProtKB-SubCell"/>
</dbReference>
<evidence type="ECO:0000256" key="11">
    <source>
        <dbReference type="ARBA" id="ARBA00022982"/>
    </source>
</evidence>
<keyword evidence="8 18" id="KW-0812">Transmembrane</keyword>
<keyword evidence="14 18" id="KW-0830">Ubiquinone</keyword>
<dbReference type="PRINTS" id="PR01436">
    <property type="entry name" value="NADHDHGNASE2"/>
</dbReference>
<accession>A0A343W956</accession>
<comment type="function">
    <text evidence="1">Core subunit of the mitochondrial membrane respiratory chain NADH dehydrogenase (Complex I) that is believed to belong to the minimal assembly required for catalysis. Complex I functions in the transfer of electrons from NADH to the respiratory chain. The immediate electron acceptor for the enzyme is believed to be ubiquinone.</text>
</comment>
<comment type="catalytic activity">
    <reaction evidence="17 18">
        <text>a ubiquinone + NADH + 5 H(+)(in) = a ubiquinol + NAD(+) + 4 H(+)(out)</text>
        <dbReference type="Rhea" id="RHEA:29091"/>
        <dbReference type="Rhea" id="RHEA-COMP:9565"/>
        <dbReference type="Rhea" id="RHEA-COMP:9566"/>
        <dbReference type="ChEBI" id="CHEBI:15378"/>
        <dbReference type="ChEBI" id="CHEBI:16389"/>
        <dbReference type="ChEBI" id="CHEBI:17976"/>
        <dbReference type="ChEBI" id="CHEBI:57540"/>
        <dbReference type="ChEBI" id="CHEBI:57945"/>
        <dbReference type="EC" id="7.1.1.2"/>
    </reaction>
</comment>
<keyword evidence="10 18" id="KW-1278">Translocase</keyword>
<keyword evidence="16 18" id="KW-0472">Membrane</keyword>
<keyword evidence="15 18" id="KW-0496">Mitochondrion</keyword>
<evidence type="ECO:0000256" key="10">
    <source>
        <dbReference type="ARBA" id="ARBA00022967"/>
    </source>
</evidence>
<keyword evidence="12 18" id="KW-1133">Transmembrane helix</keyword>
<evidence type="ECO:0000256" key="7">
    <source>
        <dbReference type="ARBA" id="ARBA00022660"/>
    </source>
</evidence>
<feature type="transmembrane region" description="Helical" evidence="18">
    <location>
        <begin position="259"/>
        <end position="279"/>
    </location>
</feature>
<dbReference type="PANTHER" id="PTHR46552">
    <property type="entry name" value="NADH-UBIQUINONE OXIDOREDUCTASE CHAIN 2"/>
    <property type="match status" value="1"/>
</dbReference>
<protein>
    <recommendedName>
        <fullName evidence="5 18">NADH-ubiquinone oxidoreductase chain 2</fullName>
        <ecNumber evidence="4 18">7.1.1.2</ecNumber>
    </recommendedName>
</protein>
<dbReference type="CTD" id="4536"/>
<organism evidence="20">
    <name type="scientific">Urostylis flavoannulata</name>
    <dbReference type="NCBI Taxonomy" id="2164054"/>
    <lineage>
        <taxon>Eukaryota</taxon>
        <taxon>Metazoa</taxon>
        <taxon>Ecdysozoa</taxon>
        <taxon>Arthropoda</taxon>
        <taxon>Hexapoda</taxon>
        <taxon>Insecta</taxon>
        <taxon>Pterygota</taxon>
        <taxon>Neoptera</taxon>
        <taxon>Paraneoptera</taxon>
        <taxon>Hemiptera</taxon>
        <taxon>Heteroptera</taxon>
        <taxon>Panheteroptera</taxon>
        <taxon>Pentatomomorpha</taxon>
        <taxon>Pentatomoidea</taxon>
        <taxon>Urostylididae</taxon>
        <taxon>Urostylis</taxon>
    </lineage>
</organism>
<evidence type="ECO:0000256" key="14">
    <source>
        <dbReference type="ARBA" id="ARBA00023075"/>
    </source>
</evidence>
<feature type="transmembrane region" description="Helical" evidence="18">
    <location>
        <begin position="56"/>
        <end position="77"/>
    </location>
</feature>
<evidence type="ECO:0000256" key="16">
    <source>
        <dbReference type="ARBA" id="ARBA00023136"/>
    </source>
</evidence>
<sequence length="320" mass="37769">MMKTSIIFYMMMIVGTIITVSSENWMSMWMGLEINMMSFIPLINLKPSKSSSEASMIYFLIQSISSVIMLGSVILIMNNYMVNKNYLILTISILMKMGSAPFHLWLPKMMTVMSWENNIIFMTWQKISPLYMINMLEFNYVMNLTIILSTLVGGLGGLYQTSLRKIMAYSSISHLGWIMAMNKMKDKWLIYLIIYSFMVITMCNYFFKKKLLFINQLFDLKMNFNQKINMMIMMLSMGGMPPMLGFLPKWIVIEEMINSEMFMITIMIMTSMLTLYYYLRIMFKIMMIQSTSNKWTMFNMEYSNFMFIINMLLPIVVLMY</sequence>
<dbReference type="PANTHER" id="PTHR46552:SF1">
    <property type="entry name" value="NADH-UBIQUINONE OXIDOREDUCTASE CHAIN 2"/>
    <property type="match status" value="1"/>
</dbReference>
<evidence type="ECO:0000256" key="15">
    <source>
        <dbReference type="ARBA" id="ARBA00023128"/>
    </source>
</evidence>
<feature type="transmembrane region" description="Helical" evidence="18">
    <location>
        <begin position="140"/>
        <end position="159"/>
    </location>
</feature>
<geneLocation type="mitochondrion" evidence="20"/>
<evidence type="ECO:0000256" key="17">
    <source>
        <dbReference type="ARBA" id="ARBA00049551"/>
    </source>
</evidence>
<evidence type="ECO:0000259" key="19">
    <source>
        <dbReference type="Pfam" id="PF00361"/>
    </source>
</evidence>
<dbReference type="GeneID" id="36938109"/>
<dbReference type="InterPro" id="IPR001750">
    <property type="entry name" value="ND/Mrp_TM"/>
</dbReference>
<feature type="transmembrane region" description="Helical" evidence="18">
    <location>
        <begin position="228"/>
        <end position="247"/>
    </location>
</feature>
<dbReference type="EC" id="7.1.1.2" evidence="4 18"/>
<evidence type="ECO:0000256" key="5">
    <source>
        <dbReference type="ARBA" id="ARBA00021008"/>
    </source>
</evidence>
<dbReference type="Pfam" id="PF00361">
    <property type="entry name" value="Proton_antipo_M"/>
    <property type="match status" value="1"/>
</dbReference>
<evidence type="ECO:0000256" key="8">
    <source>
        <dbReference type="ARBA" id="ARBA00022692"/>
    </source>
</evidence>
<keyword evidence="7 18" id="KW-0679">Respiratory chain</keyword>
<evidence type="ECO:0000313" key="20">
    <source>
        <dbReference type="EMBL" id="AVZ00896.1"/>
    </source>
</evidence>
<dbReference type="AlphaFoldDB" id="A0A343W956"/>
<evidence type="ECO:0000256" key="18">
    <source>
        <dbReference type="RuleBase" id="RU003403"/>
    </source>
</evidence>
<name>A0A343W956_9HEMI</name>
<dbReference type="InterPro" id="IPR003917">
    <property type="entry name" value="NADH_UbQ_OxRdtase_chain2"/>
</dbReference>
<reference evidence="20" key="1">
    <citation type="thesis" date="2017" institute="China Agricultural University">
        <title>Studies on the comparative mitochondrial genomics and phylogeny of Heteroptera (Insecta: Hemiptera).</title>
        <authorList>
            <person name="Jiang P."/>
        </authorList>
    </citation>
    <scope>NUCLEOTIDE SEQUENCE</scope>
</reference>
<evidence type="ECO:0000256" key="6">
    <source>
        <dbReference type="ARBA" id="ARBA00022448"/>
    </source>
</evidence>
<evidence type="ECO:0000256" key="13">
    <source>
        <dbReference type="ARBA" id="ARBA00023027"/>
    </source>
</evidence>
<proteinExistence type="inferred from homology"/>
<comment type="function">
    <text evidence="18">Core subunit of the mitochondrial membrane respiratory chain NADH dehydrogenase (Complex I) which catalyzes electron transfer from NADH through the respiratory chain, using ubiquinone as an electron acceptor. Essential for the catalytic activity and assembly of complex I.</text>
</comment>
<evidence type="ECO:0000256" key="3">
    <source>
        <dbReference type="ARBA" id="ARBA00007012"/>
    </source>
</evidence>